<keyword evidence="2" id="KW-1185">Reference proteome</keyword>
<evidence type="ECO:0000313" key="1">
    <source>
        <dbReference type="EMBL" id="MXP77841.1"/>
    </source>
</evidence>
<evidence type="ECO:0000313" key="2">
    <source>
        <dbReference type="Proteomes" id="UP000460412"/>
    </source>
</evidence>
<dbReference type="Proteomes" id="UP000460412">
    <property type="component" value="Unassembled WGS sequence"/>
</dbReference>
<name>A0A7X3MK00_9FIRM</name>
<gene>
    <name evidence="1" type="ORF">GN277_21555</name>
</gene>
<accession>A0A7X3MK00</accession>
<dbReference type="AlphaFoldDB" id="A0A7X3MK00"/>
<protein>
    <submittedName>
        <fullName evidence="1">Uncharacterized protein</fullName>
    </submittedName>
</protein>
<sequence length="51" mass="6143">MNYLTTHPMIYAGVNLENFKEYTEYKGYEWYFGGVTPQKDKIKNSNFAHRF</sequence>
<proteinExistence type="predicted"/>
<organism evidence="1 2">
    <name type="scientific">Sporofaciens musculi</name>
    <dbReference type="NCBI Taxonomy" id="2681861"/>
    <lineage>
        <taxon>Bacteria</taxon>
        <taxon>Bacillati</taxon>
        <taxon>Bacillota</taxon>
        <taxon>Clostridia</taxon>
        <taxon>Lachnospirales</taxon>
        <taxon>Lachnospiraceae</taxon>
        <taxon>Sporofaciens</taxon>
    </lineage>
</organism>
<dbReference type="EMBL" id="WUQX01000001">
    <property type="protein sequence ID" value="MXP77841.1"/>
    <property type="molecule type" value="Genomic_DNA"/>
</dbReference>
<comment type="caution">
    <text evidence="1">The sequence shown here is derived from an EMBL/GenBank/DDBJ whole genome shotgun (WGS) entry which is preliminary data.</text>
</comment>
<reference evidence="1 2" key="1">
    <citation type="submission" date="2019-12" db="EMBL/GenBank/DDBJ databases">
        <title>Sporaefaciens musculi gen. nov., sp. nov., a novel bacterium isolated from the caecum of an obese mouse.</title>
        <authorList>
            <person name="Rasmussen T.S."/>
            <person name="Streidl T."/>
            <person name="Hitch T.C.A."/>
            <person name="Wortmann E."/>
            <person name="Deptula P."/>
            <person name="Hansen M."/>
            <person name="Nielsen D.S."/>
            <person name="Clavel T."/>
            <person name="Vogensen F.K."/>
        </authorList>
    </citation>
    <scope>NUCLEOTIDE SEQUENCE [LARGE SCALE GENOMIC DNA]</scope>
    <source>
        <strain evidence="1 2">WCA-9-b2</strain>
    </source>
</reference>
<dbReference type="RefSeq" id="WP_159753535.1">
    <property type="nucleotide sequence ID" value="NZ_WUQX01000001.1"/>
</dbReference>